<dbReference type="Gene3D" id="2.30.40.10">
    <property type="entry name" value="Urease, subunit C, domain 1"/>
    <property type="match status" value="1"/>
</dbReference>
<gene>
    <name evidence="7" type="ORF">SAMN02745243_03579</name>
</gene>
<evidence type="ECO:0000256" key="3">
    <source>
        <dbReference type="ARBA" id="ARBA00022723"/>
    </source>
</evidence>
<feature type="domain" description="Amidohydrolase-related" evidence="6">
    <location>
        <begin position="49"/>
        <end position="434"/>
    </location>
</feature>
<dbReference type="GO" id="GO:0005829">
    <property type="term" value="C:cytosol"/>
    <property type="evidence" value="ECO:0007669"/>
    <property type="project" value="TreeGrafter"/>
</dbReference>
<evidence type="ECO:0000256" key="1">
    <source>
        <dbReference type="ARBA" id="ARBA00001947"/>
    </source>
</evidence>
<dbReference type="OrthoDB" id="9765462at2"/>
<dbReference type="Proteomes" id="UP000184301">
    <property type="component" value="Unassembled WGS sequence"/>
</dbReference>
<dbReference type="Pfam" id="PF01979">
    <property type="entry name" value="Amidohydro_1"/>
    <property type="match status" value="1"/>
</dbReference>
<dbReference type="NCBIfam" id="TIGR02033">
    <property type="entry name" value="D-hydantoinase"/>
    <property type="match status" value="1"/>
</dbReference>
<evidence type="ECO:0000256" key="4">
    <source>
        <dbReference type="ARBA" id="ARBA00022801"/>
    </source>
</evidence>
<dbReference type="SUPFAM" id="SSF51556">
    <property type="entry name" value="Metallo-dependent hydrolases"/>
    <property type="match status" value="1"/>
</dbReference>
<reference evidence="7 8" key="1">
    <citation type="submission" date="2016-11" db="EMBL/GenBank/DDBJ databases">
        <authorList>
            <person name="Jaros S."/>
            <person name="Januszkiewicz K."/>
            <person name="Wedrychowicz H."/>
        </authorList>
    </citation>
    <scope>NUCLEOTIDE SEQUENCE [LARGE SCALE GENOMIC DNA]</scope>
    <source>
        <strain evidence="7 8">DSM 15480</strain>
    </source>
</reference>
<dbReference type="InterPro" id="IPR006680">
    <property type="entry name" value="Amidohydro-rel"/>
</dbReference>
<dbReference type="PANTHER" id="PTHR11647">
    <property type="entry name" value="HYDRANTOINASE/DIHYDROPYRIMIDINASE FAMILY MEMBER"/>
    <property type="match status" value="1"/>
</dbReference>
<dbReference type="PANTHER" id="PTHR11647:SF1">
    <property type="entry name" value="COLLAPSIN RESPONSE MEDIATOR PROTEIN"/>
    <property type="match status" value="1"/>
</dbReference>
<sequence>MTTVIKGGTIVTPTEEYVGDIRIEDGIIQAIGRTADEEGAQVIDASGRYVLPGGVDVHTHMDLDVGIARAVDDFYTGTVAAACGGTTTIVDHLAFGPAGCPLHHQIEEYHRLADGKSVVDYGFHGVVQHINEDILKEMEELSAEGITSFKGYLTYDYRLDDAAIYRLMLKMKELGGMPAFHAENHEVIQYLRAQYVGEGKTDPIYHAKSRPDDMEAEAVGRLLKIARLAGDAPVYIVHLSTAKGLEEIRHARAGGQKNIYVETCPQYLVFNEEELLREDALKFIFSPPLRKEADEEALWGGLADGTIQIVGTDHCPFNYGIEKQRGKDDFTACPNGAPGVEERMRILYSEGVTKQRISLGQFVKVTAENPAKAYGLYPKKGAIMPGADADLLIWNPEGSLILTKKDMRSAVDYTIYEGFEIQGMLEKVLLRGKVIVSDNEFLGQKGQGEFVKRHASGPID</sequence>
<dbReference type="GO" id="GO:0046872">
    <property type="term" value="F:metal ion binding"/>
    <property type="evidence" value="ECO:0007669"/>
    <property type="project" value="UniProtKB-KW"/>
</dbReference>
<dbReference type="CDD" id="cd01314">
    <property type="entry name" value="D-HYD"/>
    <property type="match status" value="1"/>
</dbReference>
<dbReference type="GO" id="GO:0016812">
    <property type="term" value="F:hydrolase activity, acting on carbon-nitrogen (but not peptide) bonds, in cyclic amides"/>
    <property type="evidence" value="ECO:0007669"/>
    <property type="project" value="TreeGrafter"/>
</dbReference>
<feature type="modified residue" description="N6-carboxylysine" evidence="5">
    <location>
        <position position="150"/>
    </location>
</feature>
<evidence type="ECO:0000313" key="7">
    <source>
        <dbReference type="EMBL" id="SHK71724.1"/>
    </source>
</evidence>
<keyword evidence="4" id="KW-0378">Hydrolase</keyword>
<dbReference type="FunFam" id="3.20.20.140:FF:000174">
    <property type="entry name" value="Dihydropyrimidinase-related protein 2"/>
    <property type="match status" value="1"/>
</dbReference>
<comment type="similarity">
    <text evidence="2">Belongs to the metallo-dependent hydrolases superfamily. Hydantoinase/dihydropyrimidinase family.</text>
</comment>
<evidence type="ECO:0000259" key="6">
    <source>
        <dbReference type="Pfam" id="PF01979"/>
    </source>
</evidence>
<accession>A0A1M6URE6</accession>
<evidence type="ECO:0000256" key="2">
    <source>
        <dbReference type="ARBA" id="ARBA00008829"/>
    </source>
</evidence>
<evidence type="ECO:0000313" key="8">
    <source>
        <dbReference type="Proteomes" id="UP000184301"/>
    </source>
</evidence>
<comment type="PTM">
    <text evidence="5">Carbamylation allows a single lysine to coordinate two divalent metal cations.</text>
</comment>
<dbReference type="InterPro" id="IPR011059">
    <property type="entry name" value="Metal-dep_hydrolase_composite"/>
</dbReference>
<dbReference type="InterPro" id="IPR032466">
    <property type="entry name" value="Metal_Hydrolase"/>
</dbReference>
<name>A0A1M6URE6_9FIRM</name>
<protein>
    <submittedName>
        <fullName evidence="7">Dihydropyrimidinase</fullName>
    </submittedName>
</protein>
<keyword evidence="3" id="KW-0479">Metal-binding</keyword>
<dbReference type="AlphaFoldDB" id="A0A1M6URE6"/>
<proteinExistence type="inferred from homology"/>
<dbReference type="InterPro" id="IPR011778">
    <property type="entry name" value="Hydantoinase/dihydroPyrase"/>
</dbReference>
<evidence type="ECO:0000256" key="5">
    <source>
        <dbReference type="PIRSR" id="PIRSR611778-50"/>
    </source>
</evidence>
<dbReference type="Gene3D" id="3.20.20.140">
    <property type="entry name" value="Metal-dependent hydrolases"/>
    <property type="match status" value="1"/>
</dbReference>
<dbReference type="EMBL" id="FQZY01000077">
    <property type="protein sequence ID" value="SHK71724.1"/>
    <property type="molecule type" value="Genomic_DNA"/>
</dbReference>
<dbReference type="STRING" id="1121950.SAMN02745243_03579"/>
<dbReference type="RefSeq" id="WP_073112895.1">
    <property type="nucleotide sequence ID" value="NZ_FQZY01000077.1"/>
</dbReference>
<organism evidence="7 8">
    <name type="scientific">Hespellia stercorisuis DSM 15480</name>
    <dbReference type="NCBI Taxonomy" id="1121950"/>
    <lineage>
        <taxon>Bacteria</taxon>
        <taxon>Bacillati</taxon>
        <taxon>Bacillota</taxon>
        <taxon>Clostridia</taxon>
        <taxon>Lachnospirales</taxon>
        <taxon>Lachnospiraceae</taxon>
        <taxon>Hespellia</taxon>
    </lineage>
</organism>
<dbReference type="SUPFAM" id="SSF51338">
    <property type="entry name" value="Composite domain of metallo-dependent hydrolases"/>
    <property type="match status" value="2"/>
</dbReference>
<keyword evidence="8" id="KW-1185">Reference proteome</keyword>
<dbReference type="InterPro" id="IPR050378">
    <property type="entry name" value="Metallo-dep_Hydrolases_sf"/>
</dbReference>
<comment type="cofactor">
    <cofactor evidence="1">
        <name>Zn(2+)</name>
        <dbReference type="ChEBI" id="CHEBI:29105"/>
    </cofactor>
</comment>